<evidence type="ECO:0000259" key="1">
    <source>
        <dbReference type="Pfam" id="PF13518"/>
    </source>
</evidence>
<dbReference type="InterPro" id="IPR055247">
    <property type="entry name" value="InsJ-like_HTH"/>
</dbReference>
<organism evidence="2">
    <name type="scientific">Candidatus Tisiphia endosymbiont of Sergentomyia squamirostris</name>
    <dbReference type="NCBI Taxonomy" id="3113639"/>
    <lineage>
        <taxon>Bacteria</taxon>
        <taxon>Pseudomonadati</taxon>
        <taxon>Pseudomonadota</taxon>
        <taxon>Alphaproteobacteria</taxon>
        <taxon>Rickettsiales</taxon>
        <taxon>Rickettsiaceae</taxon>
        <taxon>Rickettsieae</taxon>
        <taxon>Candidatus Tisiphia</taxon>
    </lineage>
</organism>
<sequence>MIMGNILTSEQRTALKSRHGNERDRRVCDRIKTVLLYDKGWSYGEIAEALLLSEEAIRKHVRDYQKFNRLLSKLDNDVEWCYKYLI</sequence>
<reference evidence="2" key="1">
    <citation type="submission" date="2024-01" db="EMBL/GenBank/DDBJ databases">
        <title>Sequencing the genomes of a sandfly, Sergentomyia squamirostris, and its two endosymbionts.</title>
        <authorList>
            <person name="Itokawa K."/>
            <person name="Sanjoba C."/>
        </authorList>
    </citation>
    <scope>NUCLEOTIDE SEQUENCE</scope>
    <source>
        <strain evidence="2">RiSSQ</strain>
    </source>
</reference>
<dbReference type="SUPFAM" id="SSF46689">
    <property type="entry name" value="Homeodomain-like"/>
    <property type="match status" value="1"/>
</dbReference>
<protein>
    <recommendedName>
        <fullName evidence="1">Insertion element IS150 protein InsJ-like helix-turn-helix domain-containing protein</fullName>
    </recommendedName>
</protein>
<dbReference type="AlphaFoldDB" id="A0AAT9G7L2"/>
<dbReference type="Pfam" id="PF13518">
    <property type="entry name" value="HTH_28"/>
    <property type="match status" value="1"/>
</dbReference>
<evidence type="ECO:0000313" key="2">
    <source>
        <dbReference type="EMBL" id="BFD45766.1"/>
    </source>
</evidence>
<accession>A0AAT9G7L2</accession>
<dbReference type="InterPro" id="IPR009057">
    <property type="entry name" value="Homeodomain-like_sf"/>
</dbReference>
<dbReference type="EMBL" id="AP029170">
    <property type="protein sequence ID" value="BFD45766.1"/>
    <property type="molecule type" value="Genomic_DNA"/>
</dbReference>
<dbReference type="Gene3D" id="1.10.10.10">
    <property type="entry name" value="Winged helix-like DNA-binding domain superfamily/Winged helix DNA-binding domain"/>
    <property type="match status" value="1"/>
</dbReference>
<name>A0AAT9G7L2_9RICK</name>
<dbReference type="InterPro" id="IPR036388">
    <property type="entry name" value="WH-like_DNA-bd_sf"/>
</dbReference>
<proteinExistence type="predicted"/>
<feature type="domain" description="Insertion element IS150 protein InsJ-like helix-turn-helix" evidence="1">
    <location>
        <begin position="30"/>
        <end position="67"/>
    </location>
</feature>
<gene>
    <name evidence="2" type="ORF">DMENIID0002_04120</name>
</gene>